<dbReference type="PRINTS" id="PR00412">
    <property type="entry name" value="EPOXHYDRLASE"/>
</dbReference>
<evidence type="ECO:0000313" key="4">
    <source>
        <dbReference type="EMBL" id="KAK2093883.1"/>
    </source>
</evidence>
<organism evidence="4 5">
    <name type="scientific">Saguinus oedipus</name>
    <name type="common">Cotton-top tamarin</name>
    <name type="synonym">Oedipomidas oedipus</name>
    <dbReference type="NCBI Taxonomy" id="9490"/>
    <lineage>
        <taxon>Eukaryota</taxon>
        <taxon>Metazoa</taxon>
        <taxon>Chordata</taxon>
        <taxon>Craniata</taxon>
        <taxon>Vertebrata</taxon>
        <taxon>Euteleostomi</taxon>
        <taxon>Mammalia</taxon>
        <taxon>Eutheria</taxon>
        <taxon>Euarchontoglires</taxon>
        <taxon>Primates</taxon>
        <taxon>Haplorrhini</taxon>
        <taxon>Platyrrhini</taxon>
        <taxon>Cebidae</taxon>
        <taxon>Callitrichinae</taxon>
        <taxon>Saguinus</taxon>
    </lineage>
</organism>
<keyword evidence="5" id="KW-1185">Reference proteome</keyword>
<accession>A0ABQ9UA14</accession>
<evidence type="ECO:0000256" key="2">
    <source>
        <dbReference type="ARBA" id="ARBA00038334"/>
    </source>
</evidence>
<sequence length="122" mass="13306">MVTFLDKLGLSQAVFIGHDWGGMLVWYMALFHPERVRAVASLNTPFIPANPNVHPMESIKANPVFDYQLYFQEPLLCPADPSQAVAHFPVCLGGEGLGDVARWGDGFFGVSAVAEFGGLVLR</sequence>
<reference evidence="4 5" key="1">
    <citation type="submission" date="2023-05" db="EMBL/GenBank/DDBJ databases">
        <title>B98-5 Cell Line De Novo Hybrid Assembly: An Optical Mapping Approach.</title>
        <authorList>
            <person name="Kananen K."/>
            <person name="Auerbach J.A."/>
            <person name="Kautto E."/>
            <person name="Blachly J.S."/>
        </authorList>
    </citation>
    <scope>NUCLEOTIDE SEQUENCE [LARGE SCALE GENOMIC DNA]</scope>
    <source>
        <strain evidence="4">B95-8</strain>
        <tissue evidence="4">Cell line</tissue>
    </source>
</reference>
<comment type="similarity">
    <text evidence="2">Belongs to the AB hydrolase superfamily. Epoxide hydrolase family.</text>
</comment>
<dbReference type="Gene3D" id="3.40.50.1820">
    <property type="entry name" value="alpha/beta hydrolase"/>
    <property type="match status" value="1"/>
</dbReference>
<dbReference type="Proteomes" id="UP001266305">
    <property type="component" value="Unassembled WGS sequence"/>
</dbReference>
<dbReference type="InterPro" id="IPR000639">
    <property type="entry name" value="Epox_hydrolase-like"/>
</dbReference>
<dbReference type="Pfam" id="PF00561">
    <property type="entry name" value="Abhydrolase_1"/>
    <property type="match status" value="1"/>
</dbReference>
<dbReference type="GO" id="GO:0016787">
    <property type="term" value="F:hydrolase activity"/>
    <property type="evidence" value="ECO:0007669"/>
    <property type="project" value="UniProtKB-KW"/>
</dbReference>
<proteinExistence type="inferred from homology"/>
<evidence type="ECO:0000256" key="1">
    <source>
        <dbReference type="ARBA" id="ARBA00022801"/>
    </source>
</evidence>
<gene>
    <name evidence="4" type="primary">EPHX2_2</name>
    <name evidence="4" type="ORF">P7K49_027621</name>
</gene>
<dbReference type="SUPFAM" id="SSF53474">
    <property type="entry name" value="alpha/beta-Hydrolases"/>
    <property type="match status" value="1"/>
</dbReference>
<dbReference type="InterPro" id="IPR000073">
    <property type="entry name" value="AB_hydrolase_1"/>
</dbReference>
<dbReference type="EMBL" id="JASSZA010000014">
    <property type="protein sequence ID" value="KAK2093883.1"/>
    <property type="molecule type" value="Genomic_DNA"/>
</dbReference>
<comment type="caution">
    <text evidence="4">The sequence shown here is derived from an EMBL/GenBank/DDBJ whole genome shotgun (WGS) entry which is preliminary data.</text>
</comment>
<dbReference type="InterPro" id="IPR029058">
    <property type="entry name" value="AB_hydrolase_fold"/>
</dbReference>
<dbReference type="PANTHER" id="PTHR43329">
    <property type="entry name" value="EPOXIDE HYDROLASE"/>
    <property type="match status" value="1"/>
</dbReference>
<name>A0ABQ9UA14_SAGOE</name>
<feature type="domain" description="AB hydrolase-1" evidence="3">
    <location>
        <begin position="3"/>
        <end position="72"/>
    </location>
</feature>
<protein>
    <submittedName>
        <fullName evidence="4">Bifunctional epoxide hydrolase 2</fullName>
    </submittedName>
</protein>
<keyword evidence="1 4" id="KW-0378">Hydrolase</keyword>
<evidence type="ECO:0000313" key="5">
    <source>
        <dbReference type="Proteomes" id="UP001266305"/>
    </source>
</evidence>
<evidence type="ECO:0000259" key="3">
    <source>
        <dbReference type="Pfam" id="PF00561"/>
    </source>
</evidence>